<evidence type="ECO:0000313" key="2">
    <source>
        <dbReference type="Proteomes" id="UP001064879"/>
    </source>
</evidence>
<name>A0ABY5SMT3_9MICO</name>
<sequence>MPTSDHRVPEGDQRLDIENSCELHEERRASHELVAVQVRSLKVDDPVQDNSGTSNPQIPIIDRHVQLSVRAAVGERQPVEHRCRRVAGSDLRVFQLEGPEHEACAVPFVVCPFGRNACDQAMRVGSNSVHHPIRRFGSSKVPFADPVVRRVSGQEEPRCQALVVVSIHPRIVTAVFAERKGGTKGLWMTIGSQVACEHEWDKSAWLHHSDCTGTTG</sequence>
<accession>A0ABY5SMT3</accession>
<dbReference type="EMBL" id="CP093443">
    <property type="protein sequence ID" value="UVI35880.1"/>
    <property type="molecule type" value="Genomic_DNA"/>
</dbReference>
<reference evidence="1" key="1">
    <citation type="submission" date="2022-03" db="EMBL/GenBank/DDBJ databases">
        <title>Brevibacterium spongiae sp. nov., isolated from marine sponge.</title>
        <authorList>
            <person name="Li Z."/>
            <person name="Zhang M."/>
        </authorList>
    </citation>
    <scope>NUCLEOTIDE SEQUENCE</scope>
    <source>
        <strain evidence="1">WHS-Z9</strain>
    </source>
</reference>
<proteinExistence type="predicted"/>
<evidence type="ECO:0000313" key="1">
    <source>
        <dbReference type="EMBL" id="UVI35880.1"/>
    </source>
</evidence>
<protein>
    <submittedName>
        <fullName evidence="1">Uncharacterized protein</fullName>
    </submittedName>
</protein>
<dbReference type="RefSeq" id="WP_265418497.1">
    <property type="nucleotide sequence ID" value="NZ_CP093443.1"/>
</dbReference>
<gene>
    <name evidence="1" type="ORF">L1F31_17470</name>
</gene>
<keyword evidence="2" id="KW-1185">Reference proteome</keyword>
<dbReference type="Proteomes" id="UP001064879">
    <property type="component" value="Chromosome"/>
</dbReference>
<organism evidence="1 2">
    <name type="scientific">Brevibacterium spongiae</name>
    <dbReference type="NCBI Taxonomy" id="2909672"/>
    <lineage>
        <taxon>Bacteria</taxon>
        <taxon>Bacillati</taxon>
        <taxon>Actinomycetota</taxon>
        <taxon>Actinomycetes</taxon>
        <taxon>Micrococcales</taxon>
        <taxon>Brevibacteriaceae</taxon>
        <taxon>Brevibacterium</taxon>
    </lineage>
</organism>